<sequence>MGESIQAIHYHDDNIITQEKMGTVKLWTVKKSSYTMVTTYSGGVGFCKSVVLNNSLLVPQEDGGVDILDITSLEKVQRLMPEIESIGKLMCLESLEIDGNVCVLGGYESGDVVLWDMNSFKPCANIRLQEHITSITFDTDNGRGVVGGPSNILQMFEIDKSYKMILRSEISMTNEGVNIVKLRPDKKIMVTGGWDGRIRIYSWKTMRILVTLPEHKAAITDVQFSPCILSVWGC</sequence>
<keyword evidence="2" id="KW-0677">Repeat</keyword>
<evidence type="ECO:0000256" key="1">
    <source>
        <dbReference type="ARBA" id="ARBA00022574"/>
    </source>
</evidence>
<organism evidence="4 5">
    <name type="scientific">Molorchus minor</name>
    <dbReference type="NCBI Taxonomy" id="1323400"/>
    <lineage>
        <taxon>Eukaryota</taxon>
        <taxon>Metazoa</taxon>
        <taxon>Ecdysozoa</taxon>
        <taxon>Arthropoda</taxon>
        <taxon>Hexapoda</taxon>
        <taxon>Insecta</taxon>
        <taxon>Pterygota</taxon>
        <taxon>Neoptera</taxon>
        <taxon>Endopterygota</taxon>
        <taxon>Coleoptera</taxon>
        <taxon>Polyphaga</taxon>
        <taxon>Cucujiformia</taxon>
        <taxon>Chrysomeloidea</taxon>
        <taxon>Cerambycidae</taxon>
        <taxon>Lamiinae</taxon>
        <taxon>Monochamini</taxon>
        <taxon>Molorchus</taxon>
    </lineage>
</organism>
<accession>A0ABQ9K4F0</accession>
<protein>
    <submittedName>
        <fullName evidence="4">Uncharacterized protein</fullName>
    </submittedName>
</protein>
<dbReference type="InterPro" id="IPR036322">
    <property type="entry name" value="WD40_repeat_dom_sf"/>
</dbReference>
<dbReference type="PANTHER" id="PTHR19854:SF1">
    <property type="entry name" value="GUANINE NUCLEOTIDE-BINDING PROTEIN SUBUNIT BETA-LIKE PROTEIN 1"/>
    <property type="match status" value="1"/>
</dbReference>
<dbReference type="PANTHER" id="PTHR19854">
    <property type="entry name" value="TRANSDUCIN BETA-LIKE 3"/>
    <property type="match status" value="1"/>
</dbReference>
<dbReference type="InterPro" id="IPR001680">
    <property type="entry name" value="WD40_rpt"/>
</dbReference>
<dbReference type="SMART" id="SM00320">
    <property type="entry name" value="WD40"/>
    <property type="match status" value="2"/>
</dbReference>
<dbReference type="Gene3D" id="2.130.10.10">
    <property type="entry name" value="YVTN repeat-like/Quinoprotein amine dehydrogenase"/>
    <property type="match status" value="2"/>
</dbReference>
<dbReference type="InterPro" id="IPR015943">
    <property type="entry name" value="WD40/YVTN_repeat-like_dom_sf"/>
</dbReference>
<name>A0ABQ9K4F0_9CUCU</name>
<dbReference type="Proteomes" id="UP001162164">
    <property type="component" value="Unassembled WGS sequence"/>
</dbReference>
<evidence type="ECO:0000313" key="5">
    <source>
        <dbReference type="Proteomes" id="UP001162164"/>
    </source>
</evidence>
<keyword evidence="5" id="KW-1185">Reference proteome</keyword>
<reference evidence="4" key="1">
    <citation type="journal article" date="2023" name="Insect Mol. Biol.">
        <title>Genome sequencing provides insights into the evolution of gene families encoding plant cell wall-degrading enzymes in longhorned beetles.</title>
        <authorList>
            <person name="Shin N.R."/>
            <person name="Okamura Y."/>
            <person name="Kirsch R."/>
            <person name="Pauchet Y."/>
        </authorList>
    </citation>
    <scope>NUCLEOTIDE SEQUENCE</scope>
    <source>
        <strain evidence="4">MMC_N1</strain>
    </source>
</reference>
<dbReference type="EMBL" id="JAPWTJ010000018">
    <property type="protein sequence ID" value="KAJ8985215.1"/>
    <property type="molecule type" value="Genomic_DNA"/>
</dbReference>
<comment type="caution">
    <text evidence="4">The sequence shown here is derived from an EMBL/GenBank/DDBJ whole genome shotgun (WGS) entry which is preliminary data.</text>
</comment>
<evidence type="ECO:0000313" key="4">
    <source>
        <dbReference type="EMBL" id="KAJ8985215.1"/>
    </source>
</evidence>
<feature type="repeat" description="WD" evidence="3">
    <location>
        <begin position="170"/>
        <end position="211"/>
    </location>
</feature>
<dbReference type="Pfam" id="PF00400">
    <property type="entry name" value="WD40"/>
    <property type="match status" value="1"/>
</dbReference>
<gene>
    <name evidence="4" type="ORF">NQ317_018244</name>
</gene>
<keyword evidence="1 3" id="KW-0853">WD repeat</keyword>
<evidence type="ECO:0000256" key="2">
    <source>
        <dbReference type="ARBA" id="ARBA00022737"/>
    </source>
</evidence>
<evidence type="ECO:0000256" key="3">
    <source>
        <dbReference type="PROSITE-ProRule" id="PRU00221"/>
    </source>
</evidence>
<proteinExistence type="predicted"/>
<dbReference type="PROSITE" id="PS50082">
    <property type="entry name" value="WD_REPEATS_2"/>
    <property type="match status" value="1"/>
</dbReference>
<dbReference type="SUPFAM" id="SSF50978">
    <property type="entry name" value="WD40 repeat-like"/>
    <property type="match status" value="1"/>
</dbReference>